<dbReference type="SUPFAM" id="SSF81345">
    <property type="entry name" value="ABC transporter involved in vitamin B12 uptake, BtuC"/>
    <property type="match status" value="1"/>
</dbReference>
<comment type="similarity">
    <text evidence="2">Belongs to the binding-protein-dependent transport system permease family. FecCD subfamily.</text>
</comment>
<dbReference type="PANTHER" id="PTHR30472">
    <property type="entry name" value="FERRIC ENTEROBACTIN TRANSPORT SYSTEM PERMEASE PROTEIN"/>
    <property type="match status" value="1"/>
</dbReference>
<organism evidence="9 10">
    <name type="scientific">Stenotrophomonas daejeonensis</name>
    <dbReference type="NCBI Taxonomy" id="659018"/>
    <lineage>
        <taxon>Bacteria</taxon>
        <taxon>Pseudomonadati</taxon>
        <taxon>Pseudomonadota</taxon>
        <taxon>Gammaproteobacteria</taxon>
        <taxon>Lysobacterales</taxon>
        <taxon>Lysobacteraceae</taxon>
        <taxon>Stenotrophomonas</taxon>
    </lineage>
</organism>
<dbReference type="Pfam" id="PF01032">
    <property type="entry name" value="FecCD"/>
    <property type="match status" value="1"/>
</dbReference>
<keyword evidence="10" id="KW-1185">Reference proteome</keyword>
<evidence type="ECO:0000256" key="8">
    <source>
        <dbReference type="SAM" id="Phobius"/>
    </source>
</evidence>
<dbReference type="PATRIC" id="fig|659018.3.peg.2073"/>
<feature type="transmembrane region" description="Helical" evidence="8">
    <location>
        <begin position="173"/>
        <end position="195"/>
    </location>
</feature>
<keyword evidence="6 8" id="KW-1133">Transmembrane helix</keyword>
<dbReference type="GO" id="GO:0033214">
    <property type="term" value="P:siderophore-iron import into cell"/>
    <property type="evidence" value="ECO:0007669"/>
    <property type="project" value="TreeGrafter"/>
</dbReference>
<feature type="transmembrane region" description="Helical" evidence="8">
    <location>
        <begin position="42"/>
        <end position="62"/>
    </location>
</feature>
<dbReference type="FunFam" id="1.10.3470.10:FF:000001">
    <property type="entry name" value="Vitamin B12 ABC transporter permease BtuC"/>
    <property type="match status" value="1"/>
</dbReference>
<dbReference type="InterPro" id="IPR000522">
    <property type="entry name" value="ABC_transptr_permease_BtuC"/>
</dbReference>
<feature type="transmembrane region" description="Helical" evidence="8">
    <location>
        <begin position="74"/>
        <end position="95"/>
    </location>
</feature>
<keyword evidence="4" id="KW-1003">Cell membrane</keyword>
<evidence type="ECO:0000256" key="1">
    <source>
        <dbReference type="ARBA" id="ARBA00004651"/>
    </source>
</evidence>
<protein>
    <submittedName>
        <fullName evidence="9">ABC transporter permease</fullName>
    </submittedName>
</protein>
<dbReference type="EMBL" id="LDJP01000058">
    <property type="protein sequence ID" value="KRG84186.1"/>
    <property type="molecule type" value="Genomic_DNA"/>
</dbReference>
<dbReference type="OrthoDB" id="9055647at2"/>
<dbReference type="PANTHER" id="PTHR30472:SF1">
    <property type="entry name" value="FE(3+) DICITRATE TRANSPORT SYSTEM PERMEASE PROTEIN FECC-RELATED"/>
    <property type="match status" value="1"/>
</dbReference>
<sequence length="316" mass="32404">MALAVLGSCVGTRDIALADTWAALHAFDPGNNDHLLVRLLRVPRSLLAIVVGCALGAAGAVMQALTRNPLADPGLLGVTGGAAAAIVVAVAFFGIVDITGYLWFALAGAALAAVAVYLLGGARRGIDPVRLVLAGVALTVVLQALTQVVLLNSEDVVFDQFRHWAVGSLQGRGWGVLWPAALATLAGAGLAWALARPLDAVMLGDELGQALGANPGRTWALAMLSVVVLAGAATAAAGPLSFVGLTAPHLARALAGPGHRWLLPYSMLLAALMVLVADILGRWVARPGEIGVGVMVALLCGPFFVALVRRRRIGRL</sequence>
<dbReference type="GO" id="GO:0005886">
    <property type="term" value="C:plasma membrane"/>
    <property type="evidence" value="ECO:0007669"/>
    <property type="project" value="UniProtKB-SubCell"/>
</dbReference>
<evidence type="ECO:0000313" key="10">
    <source>
        <dbReference type="Proteomes" id="UP000050940"/>
    </source>
</evidence>
<keyword evidence="3" id="KW-0813">Transport</keyword>
<comment type="caution">
    <text evidence="9">The sequence shown here is derived from an EMBL/GenBank/DDBJ whole genome shotgun (WGS) entry which is preliminary data.</text>
</comment>
<evidence type="ECO:0000256" key="7">
    <source>
        <dbReference type="ARBA" id="ARBA00023136"/>
    </source>
</evidence>
<dbReference type="CDD" id="cd06550">
    <property type="entry name" value="TM_ABC_iron-siderophores_like"/>
    <property type="match status" value="1"/>
</dbReference>
<evidence type="ECO:0000256" key="2">
    <source>
        <dbReference type="ARBA" id="ARBA00007935"/>
    </source>
</evidence>
<dbReference type="AlphaFoldDB" id="A0A0R0E220"/>
<feature type="transmembrane region" description="Helical" evidence="8">
    <location>
        <begin position="101"/>
        <end position="119"/>
    </location>
</feature>
<dbReference type="GO" id="GO:0022857">
    <property type="term" value="F:transmembrane transporter activity"/>
    <property type="evidence" value="ECO:0007669"/>
    <property type="project" value="InterPro"/>
</dbReference>
<proteinExistence type="inferred from homology"/>
<evidence type="ECO:0000256" key="5">
    <source>
        <dbReference type="ARBA" id="ARBA00022692"/>
    </source>
</evidence>
<evidence type="ECO:0000256" key="4">
    <source>
        <dbReference type="ARBA" id="ARBA00022475"/>
    </source>
</evidence>
<dbReference type="Proteomes" id="UP000050940">
    <property type="component" value="Unassembled WGS sequence"/>
</dbReference>
<evidence type="ECO:0000256" key="3">
    <source>
        <dbReference type="ARBA" id="ARBA00022448"/>
    </source>
</evidence>
<reference evidence="9 10" key="1">
    <citation type="submission" date="2015-05" db="EMBL/GenBank/DDBJ databases">
        <title>Genome sequencing and analysis of members of genus Stenotrophomonas.</title>
        <authorList>
            <person name="Patil P.P."/>
            <person name="Midha S."/>
            <person name="Patil P.B."/>
        </authorList>
    </citation>
    <scope>NUCLEOTIDE SEQUENCE [LARGE SCALE GENOMIC DNA]</scope>
    <source>
        <strain evidence="9 10">JCM 16244</strain>
    </source>
</reference>
<name>A0A0R0E220_9GAMM</name>
<feature type="transmembrane region" description="Helical" evidence="8">
    <location>
        <begin position="290"/>
        <end position="308"/>
    </location>
</feature>
<evidence type="ECO:0000256" key="6">
    <source>
        <dbReference type="ARBA" id="ARBA00022989"/>
    </source>
</evidence>
<accession>A0A0R0E220</accession>
<gene>
    <name evidence="9" type="ORF">ABB34_10240</name>
</gene>
<feature type="transmembrane region" description="Helical" evidence="8">
    <location>
        <begin position="131"/>
        <end position="153"/>
    </location>
</feature>
<keyword evidence="7 8" id="KW-0472">Membrane</keyword>
<comment type="subcellular location">
    <subcellularLocation>
        <location evidence="1">Cell membrane</location>
        <topology evidence="1">Multi-pass membrane protein</topology>
    </subcellularLocation>
</comment>
<feature type="transmembrane region" description="Helical" evidence="8">
    <location>
        <begin position="262"/>
        <end position="284"/>
    </location>
</feature>
<keyword evidence="5 8" id="KW-0812">Transmembrane</keyword>
<dbReference type="InterPro" id="IPR037294">
    <property type="entry name" value="ABC_BtuC-like"/>
</dbReference>
<evidence type="ECO:0000313" key="9">
    <source>
        <dbReference type="EMBL" id="KRG84186.1"/>
    </source>
</evidence>
<dbReference type="Gene3D" id="1.10.3470.10">
    <property type="entry name" value="ABC transporter involved in vitamin B12 uptake, BtuC"/>
    <property type="match status" value="1"/>
</dbReference>
<dbReference type="STRING" id="659018.ABB34_10240"/>